<evidence type="ECO:0000313" key="3">
    <source>
        <dbReference type="Proteomes" id="UP000826300"/>
    </source>
</evidence>
<evidence type="ECO:0000313" key="2">
    <source>
        <dbReference type="EMBL" id="QYZ69933.1"/>
    </source>
</evidence>
<evidence type="ECO:0000256" key="1">
    <source>
        <dbReference type="SAM" id="SignalP"/>
    </source>
</evidence>
<dbReference type="AlphaFoldDB" id="A0A8G0ZTP2"/>
<protein>
    <recommendedName>
        <fullName evidence="4">Metallopeptidase</fullName>
    </recommendedName>
</protein>
<accession>A0A8G0ZTP2</accession>
<proteinExistence type="predicted"/>
<feature type="signal peptide" evidence="1">
    <location>
        <begin position="1"/>
        <end position="17"/>
    </location>
</feature>
<feature type="chain" id="PRO_5034724964" description="Metallopeptidase" evidence="1">
    <location>
        <begin position="18"/>
        <end position="242"/>
    </location>
</feature>
<dbReference type="EMBL" id="CP069370">
    <property type="protein sequence ID" value="QYZ69933.1"/>
    <property type="molecule type" value="Genomic_DNA"/>
</dbReference>
<gene>
    <name evidence="2" type="ORF">JO391_19985</name>
</gene>
<sequence length="242" mass="26706">MRAALAALALVAAPALAQEADPKADFVADNLVAVFYHELGHALIDQLNLPVLGKEEDAADILSVLLVDEVWEPEAAQEIVANTAYAYALSAEEGEGDDPMYWDVHGHDMQRYFTHVCLFYGADPENRADFAASANLPEERAATCAEERELADESWWTYLQPLADQAPGTAISLDAAEDEFIAGVISEEIDTLNERFDLPQEITVDIESCGEVNAYYIPDESRILMCTEFAEFLWERAQAADL</sequence>
<name>A0A8G0ZTP2_9RHOB</name>
<keyword evidence="3" id="KW-1185">Reference proteome</keyword>
<evidence type="ECO:0008006" key="4">
    <source>
        <dbReference type="Google" id="ProtNLM"/>
    </source>
</evidence>
<dbReference type="InterPro" id="IPR025644">
    <property type="entry name" value="DUF4344"/>
</dbReference>
<dbReference type="Proteomes" id="UP000826300">
    <property type="component" value="Chromosome"/>
</dbReference>
<dbReference type="KEGG" id="nsm:JO391_19985"/>
<keyword evidence="1" id="KW-0732">Signal</keyword>
<dbReference type="Pfam" id="PF14247">
    <property type="entry name" value="DUF4344"/>
    <property type="match status" value="2"/>
</dbReference>
<reference evidence="2" key="1">
    <citation type="submission" date="2021-02" db="EMBL/GenBank/DDBJ databases">
        <title>Rhodobacter shimadae sp. nov., an aerobic anoxygenic phototrophic bacterium isolated from a hot spring.</title>
        <authorList>
            <person name="Muramatsu S."/>
            <person name="Haruta S."/>
            <person name="Hirose S."/>
            <person name="Hanada S."/>
        </authorList>
    </citation>
    <scope>NUCLEOTIDE SEQUENCE</scope>
    <source>
        <strain evidence="2">N10</strain>
    </source>
</reference>
<dbReference type="RefSeq" id="WP_220662149.1">
    <property type="nucleotide sequence ID" value="NZ_CP069370.1"/>
</dbReference>
<organism evidence="2 3">
    <name type="scientific">Neotabrizicola shimadae</name>
    <dbReference type="NCBI Taxonomy" id="2807096"/>
    <lineage>
        <taxon>Bacteria</taxon>
        <taxon>Pseudomonadati</taxon>
        <taxon>Pseudomonadota</taxon>
        <taxon>Alphaproteobacteria</taxon>
        <taxon>Rhodobacterales</taxon>
        <taxon>Paracoccaceae</taxon>
        <taxon>Neotabrizicola</taxon>
    </lineage>
</organism>